<keyword evidence="1" id="KW-0472">Membrane</keyword>
<accession>A0ABS1Q9L7</accession>
<evidence type="ECO:0000313" key="2">
    <source>
        <dbReference type="EMBL" id="MBL1121015.1"/>
    </source>
</evidence>
<organism evidence="2 3">
    <name type="scientific">Streptomyces endocoffeicus</name>
    <dbReference type="NCBI Taxonomy" id="2898945"/>
    <lineage>
        <taxon>Bacteria</taxon>
        <taxon>Bacillati</taxon>
        <taxon>Actinomycetota</taxon>
        <taxon>Actinomycetes</taxon>
        <taxon>Kitasatosporales</taxon>
        <taxon>Streptomycetaceae</taxon>
        <taxon>Streptomyces</taxon>
    </lineage>
</organism>
<evidence type="ECO:0008006" key="4">
    <source>
        <dbReference type="Google" id="ProtNLM"/>
    </source>
</evidence>
<protein>
    <recommendedName>
        <fullName evidence="4">Secreted protein</fullName>
    </recommendedName>
</protein>
<proteinExistence type="predicted"/>
<name>A0ABS1Q9L7_9ACTN</name>
<dbReference type="RefSeq" id="WP_201858756.1">
    <property type="nucleotide sequence ID" value="NZ_JAERRG010000088.1"/>
</dbReference>
<keyword evidence="1" id="KW-1133">Transmembrane helix</keyword>
<keyword evidence="1" id="KW-0812">Transmembrane</keyword>
<reference evidence="2 3" key="1">
    <citation type="submission" date="2021-01" db="EMBL/GenBank/DDBJ databases">
        <title>WGS of actinomycetes isolated from Thailand.</title>
        <authorList>
            <person name="Thawai C."/>
        </authorList>
    </citation>
    <scope>NUCLEOTIDE SEQUENCE [LARGE SCALE GENOMIC DNA]</scope>
    <source>
        <strain evidence="2 3">CA3R110</strain>
    </source>
</reference>
<evidence type="ECO:0000313" key="3">
    <source>
        <dbReference type="Proteomes" id="UP000621510"/>
    </source>
</evidence>
<sequence length="47" mass="5090">MMGIVLAIVIPLTAIGLALGIYLLWARWGTKQPVKHDGSGSHWSPFS</sequence>
<dbReference type="EMBL" id="JAERRG010000088">
    <property type="protein sequence ID" value="MBL1121015.1"/>
    <property type="molecule type" value="Genomic_DNA"/>
</dbReference>
<comment type="caution">
    <text evidence="2">The sequence shown here is derived from an EMBL/GenBank/DDBJ whole genome shotgun (WGS) entry which is preliminary data.</text>
</comment>
<feature type="transmembrane region" description="Helical" evidence="1">
    <location>
        <begin position="6"/>
        <end position="25"/>
    </location>
</feature>
<evidence type="ECO:0000256" key="1">
    <source>
        <dbReference type="SAM" id="Phobius"/>
    </source>
</evidence>
<dbReference type="Proteomes" id="UP000621510">
    <property type="component" value="Unassembled WGS sequence"/>
</dbReference>
<gene>
    <name evidence="2" type="ORF">JK364_53630</name>
</gene>
<keyword evidence="3" id="KW-1185">Reference proteome</keyword>